<evidence type="ECO:0000313" key="2">
    <source>
        <dbReference type="EMBL" id="GMN20383.1"/>
    </source>
</evidence>
<gene>
    <name evidence="2" type="ORF">TIFTF001_045325</name>
</gene>
<dbReference type="EMBL" id="BTGU01003882">
    <property type="protein sequence ID" value="GMN20383.1"/>
    <property type="molecule type" value="Genomic_DNA"/>
</dbReference>
<dbReference type="AlphaFoldDB" id="A0AA87Z7D2"/>
<accession>A0AA87Z7D2</accession>
<organism evidence="2 3">
    <name type="scientific">Ficus carica</name>
    <name type="common">Common fig</name>
    <dbReference type="NCBI Taxonomy" id="3494"/>
    <lineage>
        <taxon>Eukaryota</taxon>
        <taxon>Viridiplantae</taxon>
        <taxon>Streptophyta</taxon>
        <taxon>Embryophyta</taxon>
        <taxon>Tracheophyta</taxon>
        <taxon>Spermatophyta</taxon>
        <taxon>Magnoliopsida</taxon>
        <taxon>eudicotyledons</taxon>
        <taxon>Gunneridae</taxon>
        <taxon>Pentapetalae</taxon>
        <taxon>rosids</taxon>
        <taxon>fabids</taxon>
        <taxon>Rosales</taxon>
        <taxon>Moraceae</taxon>
        <taxon>Ficeae</taxon>
        <taxon>Ficus</taxon>
    </lineage>
</organism>
<sequence>MLGPLGRRLWLTKRASVGKSKLCLTNLPLVSWSTELPFGSRSSPTTPLLAVPVCQAVVPLVSESIKLPSERRVSSVPSQTGLPRLASQTRGGRG</sequence>
<feature type="region of interest" description="Disordered" evidence="1">
    <location>
        <begin position="70"/>
        <end position="94"/>
    </location>
</feature>
<dbReference type="Proteomes" id="UP001187192">
    <property type="component" value="Unassembled WGS sequence"/>
</dbReference>
<reference evidence="2" key="1">
    <citation type="submission" date="2023-07" db="EMBL/GenBank/DDBJ databases">
        <title>draft genome sequence of fig (Ficus carica).</title>
        <authorList>
            <person name="Takahashi T."/>
            <person name="Nishimura K."/>
        </authorList>
    </citation>
    <scope>NUCLEOTIDE SEQUENCE</scope>
</reference>
<name>A0AA87Z7D2_FICCA</name>
<evidence type="ECO:0000313" key="3">
    <source>
        <dbReference type="Proteomes" id="UP001187192"/>
    </source>
</evidence>
<protein>
    <submittedName>
        <fullName evidence="2">Uncharacterized protein</fullName>
    </submittedName>
</protein>
<keyword evidence="3" id="KW-1185">Reference proteome</keyword>
<comment type="caution">
    <text evidence="2">The sequence shown here is derived from an EMBL/GenBank/DDBJ whole genome shotgun (WGS) entry which is preliminary data.</text>
</comment>
<evidence type="ECO:0000256" key="1">
    <source>
        <dbReference type="SAM" id="MobiDB-lite"/>
    </source>
</evidence>
<feature type="compositionally biased region" description="Polar residues" evidence="1">
    <location>
        <begin position="75"/>
        <end position="94"/>
    </location>
</feature>
<proteinExistence type="predicted"/>